<name>A0A4Y2X4M5_ARAVE</name>
<dbReference type="GO" id="GO:0008270">
    <property type="term" value="F:zinc ion binding"/>
    <property type="evidence" value="ECO:0007669"/>
    <property type="project" value="UniProtKB-KW"/>
</dbReference>
<reference evidence="11 12" key="1">
    <citation type="journal article" date="2019" name="Sci. Rep.">
        <title>Orb-weaving spider Araneus ventricosus genome elucidates the spidroin gene catalogue.</title>
        <authorList>
            <person name="Kono N."/>
            <person name="Nakamura H."/>
            <person name="Ohtoshi R."/>
            <person name="Moran D.A.P."/>
            <person name="Shinohara A."/>
            <person name="Yoshida Y."/>
            <person name="Fujiwara M."/>
            <person name="Mori M."/>
            <person name="Tomita M."/>
            <person name="Arakawa K."/>
        </authorList>
    </citation>
    <scope>NUCLEOTIDE SEQUENCE [LARGE SCALE GENOMIC DNA]</scope>
</reference>
<keyword evidence="2" id="KW-0479">Metal-binding</keyword>
<evidence type="ECO:0000256" key="4">
    <source>
        <dbReference type="ARBA" id="ARBA00022771"/>
    </source>
</evidence>
<dbReference type="GO" id="GO:0071039">
    <property type="term" value="P:nuclear polyadenylation-dependent CUT catabolic process"/>
    <property type="evidence" value="ECO:0007669"/>
    <property type="project" value="TreeGrafter"/>
</dbReference>
<accession>A0A4Y2X4M5</accession>
<dbReference type="Pfam" id="PF00098">
    <property type="entry name" value="zf-CCHC"/>
    <property type="match status" value="1"/>
</dbReference>
<keyword evidence="12" id="KW-1185">Reference proteome</keyword>
<dbReference type="Proteomes" id="UP000499080">
    <property type="component" value="Unassembled WGS sequence"/>
</dbReference>
<dbReference type="PANTHER" id="PTHR46543:SF1">
    <property type="entry name" value="ZINC FINGER CCHC DOMAIN-CONTAINING PROTEIN 7"/>
    <property type="match status" value="1"/>
</dbReference>
<feature type="domain" description="CCHC-type" evidence="10">
    <location>
        <begin position="326"/>
        <end position="342"/>
    </location>
</feature>
<dbReference type="PROSITE" id="PS50158">
    <property type="entry name" value="ZF_CCHC"/>
    <property type="match status" value="2"/>
</dbReference>
<feature type="domain" description="CCHC-type" evidence="10">
    <location>
        <begin position="346"/>
        <end position="361"/>
    </location>
</feature>
<dbReference type="GO" id="GO:0071036">
    <property type="term" value="P:nuclear polyadenylation-dependent snoRNA catabolic process"/>
    <property type="evidence" value="ECO:0007669"/>
    <property type="project" value="TreeGrafter"/>
</dbReference>
<evidence type="ECO:0000313" key="11">
    <source>
        <dbReference type="EMBL" id="GBO44463.1"/>
    </source>
</evidence>
<keyword evidence="5" id="KW-0862">Zinc</keyword>
<dbReference type="AlphaFoldDB" id="A0A4Y2X4M5"/>
<evidence type="ECO:0000256" key="8">
    <source>
        <dbReference type="ARBA" id="ARBA00043023"/>
    </source>
</evidence>
<dbReference type="Gene3D" id="4.10.60.10">
    <property type="entry name" value="Zinc finger, CCHC-type"/>
    <property type="match status" value="1"/>
</dbReference>
<dbReference type="PANTHER" id="PTHR46543">
    <property type="entry name" value="ZINC FINGER CCHC DOMAIN-CONTAINING PROTEIN 7"/>
    <property type="match status" value="1"/>
</dbReference>
<dbReference type="EMBL" id="BGPR01071199">
    <property type="protein sequence ID" value="GBO44463.1"/>
    <property type="molecule type" value="Genomic_DNA"/>
</dbReference>
<dbReference type="OrthoDB" id="8123891at2759"/>
<dbReference type="GO" id="GO:0071037">
    <property type="term" value="P:nuclear polyadenylation-dependent snRNA catabolic process"/>
    <property type="evidence" value="ECO:0007669"/>
    <property type="project" value="TreeGrafter"/>
</dbReference>
<comment type="caution">
    <text evidence="11">The sequence shown here is derived from an EMBL/GenBank/DDBJ whole genome shotgun (WGS) entry which is preliminary data.</text>
</comment>
<gene>
    <name evidence="11" type="ORF">AVEN_116145_1</name>
</gene>
<comment type="subcellular location">
    <subcellularLocation>
        <location evidence="1">Nucleus</location>
    </subcellularLocation>
</comment>
<evidence type="ECO:0000313" key="12">
    <source>
        <dbReference type="Proteomes" id="UP000499080"/>
    </source>
</evidence>
<dbReference type="SUPFAM" id="SSF57756">
    <property type="entry name" value="Retrovirus zinc finger-like domains"/>
    <property type="match status" value="1"/>
</dbReference>
<keyword evidence="6" id="KW-0539">Nucleus</keyword>
<evidence type="ECO:0000256" key="2">
    <source>
        <dbReference type="ARBA" id="ARBA00022723"/>
    </source>
</evidence>
<dbReference type="InterPro" id="IPR051644">
    <property type="entry name" value="TRAMP_AT-DNA-binding"/>
</dbReference>
<keyword evidence="3" id="KW-0677">Repeat</keyword>
<dbReference type="GO" id="GO:0071038">
    <property type="term" value="P:TRAMP-dependent tRNA surveillance pathway"/>
    <property type="evidence" value="ECO:0007669"/>
    <property type="project" value="TreeGrafter"/>
</dbReference>
<sequence>MMEVEIPDMESLVKSPPKIESDNEIAIVSTHPSPFEKIAKKTSAVLHMVRATLAKAKVAKSHRKSILEGAVCLIADLNEQAAEIGTLQAKIALLEAKAPEFLSLKEQVAALKTENAVLVQKIAQSPTAQASAPPQPQSSSSAAPSYANALKRIPPSKRKAKNISLVFAKDKDTSSEEVKETLLKALAPSKIKTGIRNVKKLAKGGVAIECDTAKGTESILQEINSNEKLRSAFEAKMPAKRLPRLIIYDVDETVDKAEFTNILVNQNNGIKEQDIKSSFKLKSRQAGKCHWVIETDPKAFHTLLRRRKIYFEWHMLSLREFLRPTRCYKCNRFGHISTNCQNAETCPQCGEEGHKQPDCKSEAKCINCTEANTKFKLSHEVAHAATDPCCHSLSHETELLINRTNYGR</sequence>
<proteinExistence type="predicted"/>
<dbReference type="InterPro" id="IPR036875">
    <property type="entry name" value="Znf_CCHC_sf"/>
</dbReference>
<evidence type="ECO:0000259" key="10">
    <source>
        <dbReference type="PROSITE" id="PS50158"/>
    </source>
</evidence>
<protein>
    <recommendedName>
        <fullName evidence="7">Zinc finger CCHC domain-containing protein 7</fullName>
    </recommendedName>
    <alternativeName>
        <fullName evidence="8">TRAMP-like complex RNA-binding factor ZCCHC7</fullName>
    </alternativeName>
</protein>
<dbReference type="GO" id="GO:0071035">
    <property type="term" value="P:nuclear polyadenylation-dependent rRNA catabolic process"/>
    <property type="evidence" value="ECO:0007669"/>
    <property type="project" value="TreeGrafter"/>
</dbReference>
<dbReference type="GO" id="GO:0071031">
    <property type="term" value="P:nuclear mRNA surveillance of mRNA 3'-end processing"/>
    <property type="evidence" value="ECO:0007669"/>
    <property type="project" value="TreeGrafter"/>
</dbReference>
<evidence type="ECO:0000256" key="3">
    <source>
        <dbReference type="ARBA" id="ARBA00022737"/>
    </source>
</evidence>
<evidence type="ECO:0000256" key="6">
    <source>
        <dbReference type="ARBA" id="ARBA00023242"/>
    </source>
</evidence>
<evidence type="ECO:0000256" key="1">
    <source>
        <dbReference type="ARBA" id="ARBA00004123"/>
    </source>
</evidence>
<organism evidence="11 12">
    <name type="scientific">Araneus ventricosus</name>
    <name type="common">Orbweaver spider</name>
    <name type="synonym">Epeira ventricosa</name>
    <dbReference type="NCBI Taxonomy" id="182803"/>
    <lineage>
        <taxon>Eukaryota</taxon>
        <taxon>Metazoa</taxon>
        <taxon>Ecdysozoa</taxon>
        <taxon>Arthropoda</taxon>
        <taxon>Chelicerata</taxon>
        <taxon>Arachnida</taxon>
        <taxon>Araneae</taxon>
        <taxon>Araneomorphae</taxon>
        <taxon>Entelegynae</taxon>
        <taxon>Araneoidea</taxon>
        <taxon>Araneidae</taxon>
        <taxon>Araneus</taxon>
    </lineage>
</organism>
<evidence type="ECO:0000256" key="5">
    <source>
        <dbReference type="ARBA" id="ARBA00022833"/>
    </source>
</evidence>
<evidence type="ECO:0000256" key="7">
    <source>
        <dbReference type="ARBA" id="ARBA00041190"/>
    </source>
</evidence>
<evidence type="ECO:0000256" key="9">
    <source>
        <dbReference type="PROSITE-ProRule" id="PRU00047"/>
    </source>
</evidence>
<dbReference type="InterPro" id="IPR001878">
    <property type="entry name" value="Znf_CCHC"/>
</dbReference>
<dbReference type="GO" id="GO:0003723">
    <property type="term" value="F:RNA binding"/>
    <property type="evidence" value="ECO:0007669"/>
    <property type="project" value="TreeGrafter"/>
</dbReference>
<keyword evidence="4 9" id="KW-0863">Zinc-finger</keyword>
<dbReference type="GO" id="GO:0031499">
    <property type="term" value="C:TRAMP complex"/>
    <property type="evidence" value="ECO:0007669"/>
    <property type="project" value="TreeGrafter"/>
</dbReference>
<dbReference type="SMART" id="SM00343">
    <property type="entry name" value="ZnF_C2HC"/>
    <property type="match status" value="2"/>
</dbReference>